<accession>A0A7I9W3T4</accession>
<dbReference type="RefSeq" id="WP_133119133.1">
    <property type="nucleotide sequence ID" value="NZ_BLKS01000001.1"/>
</dbReference>
<name>A0A7I9W3T4_MYCAG</name>
<evidence type="ECO:0000313" key="1">
    <source>
        <dbReference type="EMBL" id="GFG52332.1"/>
    </source>
</evidence>
<dbReference type="EMBL" id="BLKS01000001">
    <property type="protein sequence ID" value="GFG52332.1"/>
    <property type="molecule type" value="Genomic_DNA"/>
</dbReference>
<proteinExistence type="predicted"/>
<organism evidence="1 2">
    <name type="scientific">Mycolicibacterium agri</name>
    <name type="common">Mycobacterium agri</name>
    <dbReference type="NCBI Taxonomy" id="36811"/>
    <lineage>
        <taxon>Bacteria</taxon>
        <taxon>Bacillati</taxon>
        <taxon>Actinomycetota</taxon>
        <taxon>Actinomycetes</taxon>
        <taxon>Mycobacteriales</taxon>
        <taxon>Mycobacteriaceae</taxon>
        <taxon>Mycolicibacterium</taxon>
    </lineage>
</organism>
<dbReference type="AlphaFoldDB" id="A0A7I9W3T4"/>
<evidence type="ECO:0000313" key="2">
    <source>
        <dbReference type="Proteomes" id="UP000465302"/>
    </source>
</evidence>
<sequence length="193" mass="21426">MVTPDDIARVLESSGVPLSVREIAEVLRGDNREVDAILWQSPDRFVWQPEHKWTVANPKSRATRGRIPDAPDARPNMLSANSSQELRALTLSSGLTIAVNRRPLDSDAFFTVRSAGNTITLTLNSTHELFNDLPIPFESDTGETGYKALCEVLLSAWALYEDGLPGGSTKRATEDARILWGRRAIEMLREQHS</sequence>
<reference evidence="1 2" key="1">
    <citation type="journal article" date="2019" name="Emerg. Microbes Infect.">
        <title>Comprehensive subspecies identification of 175 nontuberculous mycobacteria species based on 7547 genomic profiles.</title>
        <authorList>
            <person name="Matsumoto Y."/>
            <person name="Kinjo T."/>
            <person name="Motooka D."/>
            <person name="Nabeya D."/>
            <person name="Jung N."/>
            <person name="Uechi K."/>
            <person name="Horii T."/>
            <person name="Iida T."/>
            <person name="Fujita J."/>
            <person name="Nakamura S."/>
        </authorList>
    </citation>
    <scope>NUCLEOTIDE SEQUENCE [LARGE SCALE GENOMIC DNA]</scope>
    <source>
        <strain evidence="1 2">JCM 6377</strain>
    </source>
</reference>
<comment type="caution">
    <text evidence="1">The sequence shown here is derived from an EMBL/GenBank/DDBJ whole genome shotgun (WGS) entry which is preliminary data.</text>
</comment>
<protein>
    <submittedName>
        <fullName evidence="1">Uncharacterized protein</fullName>
    </submittedName>
</protein>
<dbReference type="OrthoDB" id="4723907at2"/>
<gene>
    <name evidence="1" type="ORF">MAGR_37730</name>
</gene>
<dbReference type="Proteomes" id="UP000465302">
    <property type="component" value="Unassembled WGS sequence"/>
</dbReference>